<reference evidence="1 2" key="1">
    <citation type="submission" date="2015-01" db="EMBL/GenBank/DDBJ databases">
        <title>Evolution of Trichinella species and genotypes.</title>
        <authorList>
            <person name="Korhonen P.K."/>
            <person name="Edoardo P."/>
            <person name="Giuseppe L.R."/>
            <person name="Gasser R.B."/>
        </authorList>
    </citation>
    <scope>NUCLEOTIDE SEQUENCE [LARGE SCALE GENOMIC DNA]</scope>
    <source>
        <strain evidence="1">ISS1980</strain>
    </source>
</reference>
<evidence type="ECO:0000313" key="2">
    <source>
        <dbReference type="Proteomes" id="UP000054843"/>
    </source>
</evidence>
<evidence type="ECO:0000313" key="1">
    <source>
        <dbReference type="EMBL" id="KRZ73265.1"/>
    </source>
</evidence>
<feature type="non-terminal residue" evidence="1">
    <location>
        <position position="46"/>
    </location>
</feature>
<proteinExistence type="predicted"/>
<gene>
    <name evidence="1" type="ORF">T10_569</name>
</gene>
<sequence>LAATVAESAGQCARCGVSKQGRSEFSKAHLAKVPRADLSRREVSCT</sequence>
<organism evidence="1 2">
    <name type="scientific">Trichinella papuae</name>
    <dbReference type="NCBI Taxonomy" id="268474"/>
    <lineage>
        <taxon>Eukaryota</taxon>
        <taxon>Metazoa</taxon>
        <taxon>Ecdysozoa</taxon>
        <taxon>Nematoda</taxon>
        <taxon>Enoplea</taxon>
        <taxon>Dorylaimia</taxon>
        <taxon>Trichinellida</taxon>
        <taxon>Trichinellidae</taxon>
        <taxon>Trichinella</taxon>
    </lineage>
</organism>
<keyword evidence="2" id="KW-1185">Reference proteome</keyword>
<dbReference type="Proteomes" id="UP000054843">
    <property type="component" value="Unassembled WGS sequence"/>
</dbReference>
<dbReference type="AlphaFoldDB" id="A0A0V1MN61"/>
<feature type="non-terminal residue" evidence="1">
    <location>
        <position position="1"/>
    </location>
</feature>
<name>A0A0V1MN61_9BILA</name>
<accession>A0A0V1MN61</accession>
<comment type="caution">
    <text evidence="1">The sequence shown here is derived from an EMBL/GenBank/DDBJ whole genome shotgun (WGS) entry which is preliminary data.</text>
</comment>
<protein>
    <submittedName>
        <fullName evidence="1">Uncharacterized protein</fullName>
    </submittedName>
</protein>
<dbReference type="EMBL" id="JYDO01000066">
    <property type="protein sequence ID" value="KRZ73265.1"/>
    <property type="molecule type" value="Genomic_DNA"/>
</dbReference>